<comment type="catalytic activity">
    <reaction evidence="5 6">
        <text>2-deoxy-D-ribose 5-phosphate = D-glyceraldehyde 3-phosphate + acetaldehyde</text>
        <dbReference type="Rhea" id="RHEA:12821"/>
        <dbReference type="ChEBI" id="CHEBI:15343"/>
        <dbReference type="ChEBI" id="CHEBI:59776"/>
        <dbReference type="ChEBI" id="CHEBI:62877"/>
        <dbReference type="EC" id="4.1.2.4"/>
    </reaction>
</comment>
<keyword evidence="3 6" id="KW-0456">Lyase</keyword>
<keyword evidence="2 6" id="KW-0963">Cytoplasm</keyword>
<dbReference type="GO" id="GO:0005737">
    <property type="term" value="C:cytoplasm"/>
    <property type="evidence" value="ECO:0007669"/>
    <property type="project" value="UniProtKB-SubCell"/>
</dbReference>
<dbReference type="InterPro" id="IPR002915">
    <property type="entry name" value="DeoC/FbaB/LacD_aldolase"/>
</dbReference>
<comment type="pathway">
    <text evidence="6">Carbohydrate degradation; 2-deoxy-D-ribose 1-phosphate degradation; D-glyceraldehyde 3-phosphate and acetaldehyde from 2-deoxy-alpha-D-ribose 1-phosphate: step 2/2.</text>
</comment>
<sequence>MYYKNVIARPFPDPESLVEEVSRIIDHTNLRPEASEKELEKTCREAVDYGFYACCVPGFFVEKAVKIVDGAAKVVTVAGFPHGNSPRAVKVAEVKAAFEKGADEVDVVVNISLVKSGLLEEAVSEVQEILDVANESGGVLKVILETGYLTAEEVYRLGRELARIGVHFLKTSTGFGPRGATPEDILVMRRAVEGTRTKLKAAGGIRTGLQALFFYLLGVERIGTSSSLQIVNDLRALKELLH</sequence>
<gene>
    <name evidence="6" type="primary">deoC</name>
    <name evidence="7" type="ordered locus">Tpen_0763</name>
</gene>
<proteinExistence type="inferred from homology"/>
<dbReference type="EC" id="4.1.2.4" evidence="6"/>
<feature type="active site" description="Proton donor/acceptor" evidence="6">
    <location>
        <position position="200"/>
    </location>
</feature>
<evidence type="ECO:0000256" key="1">
    <source>
        <dbReference type="ARBA" id="ARBA00010936"/>
    </source>
</evidence>
<accession>A1RY85</accession>
<feature type="active site" description="Schiff-base intermediate with acetaldehyde" evidence="6">
    <location>
        <position position="170"/>
    </location>
</feature>
<dbReference type="PIRSF" id="PIRSF001357">
    <property type="entry name" value="DeoC"/>
    <property type="match status" value="1"/>
</dbReference>
<dbReference type="GeneID" id="4601084"/>
<dbReference type="InterPro" id="IPR013785">
    <property type="entry name" value="Aldolase_TIM"/>
</dbReference>
<reference evidence="8" key="1">
    <citation type="journal article" date="2008" name="J. Bacteriol.">
        <title>Genome sequence of Thermofilum pendens reveals an exceptional loss of biosynthetic pathways without genome reduction.</title>
        <authorList>
            <person name="Anderson I."/>
            <person name="Rodriguez J."/>
            <person name="Susanti D."/>
            <person name="Porat I."/>
            <person name="Reich C."/>
            <person name="Ulrich L.E."/>
            <person name="Elkins J.G."/>
            <person name="Mavromatis K."/>
            <person name="Lykidis A."/>
            <person name="Kim E."/>
            <person name="Thompson L.S."/>
            <person name="Nolan M."/>
            <person name="Land M."/>
            <person name="Copeland A."/>
            <person name="Lapidus A."/>
            <person name="Lucas S."/>
            <person name="Detter C."/>
            <person name="Zhulin I.B."/>
            <person name="Olsen G.J."/>
            <person name="Whitman W."/>
            <person name="Mukhopadhyay B."/>
            <person name="Bristow J."/>
            <person name="Kyrpides N."/>
        </authorList>
    </citation>
    <scope>NUCLEOTIDE SEQUENCE [LARGE SCALE GENOMIC DNA]</scope>
    <source>
        <strain evidence="8">DSM 2475 / Hrk 5</strain>
    </source>
</reference>
<dbReference type="KEGG" id="tpe:Tpen_0763"/>
<evidence type="ECO:0000256" key="6">
    <source>
        <dbReference type="HAMAP-Rule" id="MF_00114"/>
    </source>
</evidence>
<evidence type="ECO:0000313" key="8">
    <source>
        <dbReference type="Proteomes" id="UP000000641"/>
    </source>
</evidence>
<name>A1RY85_THEPD</name>
<evidence type="ECO:0000256" key="4">
    <source>
        <dbReference type="ARBA" id="ARBA00023270"/>
    </source>
</evidence>
<comment type="similarity">
    <text evidence="1 6">Belongs to the DeoC/FbaB aldolase family. DeoC type 1 subfamily.</text>
</comment>
<evidence type="ECO:0000313" key="7">
    <source>
        <dbReference type="EMBL" id="ABL78165.1"/>
    </source>
</evidence>
<comment type="function">
    <text evidence="6">Catalyzes a reversible aldol reaction between acetaldehyde and D-glyceraldehyde 3-phosphate to generate 2-deoxy-D-ribose 5-phosphate.</text>
</comment>
<evidence type="ECO:0000256" key="2">
    <source>
        <dbReference type="ARBA" id="ARBA00022490"/>
    </source>
</evidence>
<protein>
    <recommendedName>
        <fullName evidence="6">Deoxyribose-phosphate aldolase</fullName>
        <shortName evidence="6">DERA</shortName>
        <ecNumber evidence="6">4.1.2.4</ecNumber>
    </recommendedName>
    <alternativeName>
        <fullName evidence="6">2-deoxy-D-ribose 5-phosphate aldolase</fullName>
    </alternativeName>
    <alternativeName>
        <fullName evidence="6">Phosphodeoxyriboaldolase</fullName>
        <shortName evidence="6">Deoxyriboaldolase</shortName>
    </alternativeName>
</protein>
<dbReference type="InterPro" id="IPR011343">
    <property type="entry name" value="DeoC"/>
</dbReference>
<evidence type="ECO:0000256" key="3">
    <source>
        <dbReference type="ARBA" id="ARBA00023239"/>
    </source>
</evidence>
<dbReference type="HAMAP" id="MF_00114">
    <property type="entry name" value="DeoC_type1"/>
    <property type="match status" value="1"/>
</dbReference>
<dbReference type="OrthoDB" id="31145at2157"/>
<dbReference type="PANTHER" id="PTHR10889:SF1">
    <property type="entry name" value="DEOXYRIBOSE-PHOSPHATE ALDOLASE"/>
    <property type="match status" value="1"/>
</dbReference>
<feature type="active site" description="Proton donor/acceptor" evidence="6">
    <location>
        <position position="106"/>
    </location>
</feature>
<dbReference type="HOGENOM" id="CLU_053595_0_2_2"/>
<dbReference type="EMBL" id="CP000505">
    <property type="protein sequence ID" value="ABL78165.1"/>
    <property type="molecule type" value="Genomic_DNA"/>
</dbReference>
<dbReference type="GO" id="GO:0006018">
    <property type="term" value="P:2-deoxyribose 1-phosphate catabolic process"/>
    <property type="evidence" value="ECO:0007669"/>
    <property type="project" value="UniProtKB-UniRule"/>
</dbReference>
<dbReference type="Pfam" id="PF01791">
    <property type="entry name" value="DeoC"/>
    <property type="match status" value="1"/>
</dbReference>
<organism evidence="7 8">
    <name type="scientific">Thermofilum pendens (strain DSM 2475 / Hrk 5)</name>
    <dbReference type="NCBI Taxonomy" id="368408"/>
    <lineage>
        <taxon>Archaea</taxon>
        <taxon>Thermoproteota</taxon>
        <taxon>Thermoprotei</taxon>
        <taxon>Thermofilales</taxon>
        <taxon>Thermofilaceae</taxon>
        <taxon>Thermofilum</taxon>
    </lineage>
</organism>
<dbReference type="EnsemblBacteria" id="ABL78165">
    <property type="protein sequence ID" value="ABL78165"/>
    <property type="gene ID" value="Tpen_0763"/>
</dbReference>
<dbReference type="eggNOG" id="arCOG04320">
    <property type="taxonomic scope" value="Archaea"/>
</dbReference>
<dbReference type="GO" id="GO:0016052">
    <property type="term" value="P:carbohydrate catabolic process"/>
    <property type="evidence" value="ECO:0007669"/>
    <property type="project" value="TreeGrafter"/>
</dbReference>
<dbReference type="NCBIfam" id="TIGR00126">
    <property type="entry name" value="deoC"/>
    <property type="match status" value="1"/>
</dbReference>
<dbReference type="UniPathway" id="UPA00002">
    <property type="reaction ID" value="UER00468"/>
</dbReference>
<dbReference type="CDD" id="cd00959">
    <property type="entry name" value="DeoC"/>
    <property type="match status" value="1"/>
</dbReference>
<dbReference type="Proteomes" id="UP000000641">
    <property type="component" value="Chromosome"/>
</dbReference>
<dbReference type="GO" id="GO:0004139">
    <property type="term" value="F:deoxyribose-phosphate aldolase activity"/>
    <property type="evidence" value="ECO:0007669"/>
    <property type="project" value="UniProtKB-UniRule"/>
</dbReference>
<dbReference type="GO" id="GO:0009264">
    <property type="term" value="P:deoxyribonucleotide catabolic process"/>
    <property type="evidence" value="ECO:0007669"/>
    <property type="project" value="UniProtKB-UniRule"/>
</dbReference>
<dbReference type="AlphaFoldDB" id="A1RY85"/>
<dbReference type="SUPFAM" id="SSF51569">
    <property type="entry name" value="Aldolase"/>
    <property type="match status" value="1"/>
</dbReference>
<dbReference type="SMART" id="SM01133">
    <property type="entry name" value="DeoC"/>
    <property type="match status" value="1"/>
</dbReference>
<dbReference type="STRING" id="368408.Tpen_0763"/>
<dbReference type="PANTHER" id="PTHR10889">
    <property type="entry name" value="DEOXYRIBOSE-PHOSPHATE ALDOLASE"/>
    <property type="match status" value="1"/>
</dbReference>
<evidence type="ECO:0000256" key="5">
    <source>
        <dbReference type="ARBA" id="ARBA00048791"/>
    </source>
</evidence>
<dbReference type="RefSeq" id="WP_011752430.1">
    <property type="nucleotide sequence ID" value="NC_008698.1"/>
</dbReference>
<dbReference type="FunFam" id="3.20.20.70:FF:000044">
    <property type="entry name" value="Deoxyribose-phosphate aldolase"/>
    <property type="match status" value="1"/>
</dbReference>
<dbReference type="Gene3D" id="3.20.20.70">
    <property type="entry name" value="Aldolase class I"/>
    <property type="match status" value="1"/>
</dbReference>
<keyword evidence="4 6" id="KW-0704">Schiff base</keyword>
<dbReference type="InterPro" id="IPR028581">
    <property type="entry name" value="DeoC_typeI"/>
</dbReference>
<keyword evidence="8" id="KW-1185">Reference proteome</keyword>
<comment type="subcellular location">
    <subcellularLocation>
        <location evidence="6">Cytoplasm</location>
    </subcellularLocation>
</comment>